<dbReference type="Gene3D" id="1.20.5.4130">
    <property type="match status" value="2"/>
</dbReference>
<gene>
    <name evidence="18" type="ORF">TRAES_3BF082800220CFD_c1</name>
</gene>
<dbReference type="PROSITE" id="PS00108">
    <property type="entry name" value="PROTEIN_KINASE_ST"/>
    <property type="match status" value="1"/>
</dbReference>
<feature type="domain" description="MSP" evidence="17">
    <location>
        <begin position="862"/>
        <end position="982"/>
    </location>
</feature>
<evidence type="ECO:0000256" key="9">
    <source>
        <dbReference type="ARBA" id="ARBA00022821"/>
    </source>
</evidence>
<dbReference type="HOGENOM" id="CLU_301773_0_0_1"/>
<keyword evidence="4" id="KW-0433">Leucine-rich repeat</keyword>
<dbReference type="FunFam" id="1.10.510.10:FF:001023">
    <property type="entry name" value="Os07g0541700 protein"/>
    <property type="match status" value="1"/>
</dbReference>
<organism evidence="18">
    <name type="scientific">Triticum aestivum</name>
    <name type="common">Wheat</name>
    <dbReference type="NCBI Taxonomy" id="4565"/>
    <lineage>
        <taxon>Eukaryota</taxon>
        <taxon>Viridiplantae</taxon>
        <taxon>Streptophyta</taxon>
        <taxon>Embryophyta</taxon>
        <taxon>Tracheophyta</taxon>
        <taxon>Spermatophyta</taxon>
        <taxon>Magnoliopsida</taxon>
        <taxon>Liliopsida</taxon>
        <taxon>Poales</taxon>
        <taxon>Poaceae</taxon>
        <taxon>BOP clade</taxon>
        <taxon>Pooideae</taxon>
        <taxon>Triticodae</taxon>
        <taxon>Triticeae</taxon>
        <taxon>Triticinae</taxon>
        <taxon>Triticum</taxon>
    </lineage>
</organism>
<dbReference type="GO" id="GO:0004674">
    <property type="term" value="F:protein serine/threonine kinase activity"/>
    <property type="evidence" value="ECO:0007669"/>
    <property type="project" value="UniProtKB-KW"/>
</dbReference>
<dbReference type="GO" id="GO:0006952">
    <property type="term" value="P:defense response"/>
    <property type="evidence" value="ECO:0007669"/>
    <property type="project" value="UniProtKB-KW"/>
</dbReference>
<keyword evidence="9" id="KW-0611">Plant defense</keyword>
<keyword evidence="15" id="KW-0472">Membrane</keyword>
<dbReference type="InterPro" id="IPR008271">
    <property type="entry name" value="Ser/Thr_kinase_AS"/>
</dbReference>
<proteinExistence type="inferred from homology"/>
<dbReference type="Pfam" id="PF00069">
    <property type="entry name" value="Pkinase"/>
    <property type="match status" value="1"/>
</dbReference>
<dbReference type="Pfam" id="PF18052">
    <property type="entry name" value="Rx_N"/>
    <property type="match status" value="2"/>
</dbReference>
<feature type="region of interest" description="Disordered" evidence="14">
    <location>
        <begin position="116"/>
        <end position="139"/>
    </location>
</feature>
<evidence type="ECO:0000259" key="16">
    <source>
        <dbReference type="PROSITE" id="PS50011"/>
    </source>
</evidence>
<evidence type="ECO:0000256" key="14">
    <source>
        <dbReference type="SAM" id="MobiDB-lite"/>
    </source>
</evidence>
<keyword evidence="15" id="KW-1133">Transmembrane helix</keyword>
<evidence type="ECO:0000256" key="5">
    <source>
        <dbReference type="ARBA" id="ARBA00022679"/>
    </source>
</evidence>
<evidence type="ECO:0000256" key="15">
    <source>
        <dbReference type="SAM" id="Phobius"/>
    </source>
</evidence>
<evidence type="ECO:0000256" key="4">
    <source>
        <dbReference type="ARBA" id="ARBA00022614"/>
    </source>
</evidence>
<evidence type="ECO:0000256" key="10">
    <source>
        <dbReference type="ARBA" id="ARBA00022840"/>
    </source>
</evidence>
<dbReference type="Gene3D" id="2.60.40.10">
    <property type="entry name" value="Immunoglobulins"/>
    <property type="match status" value="1"/>
</dbReference>
<evidence type="ECO:0000256" key="12">
    <source>
        <dbReference type="ARBA" id="ARBA00048679"/>
    </source>
</evidence>
<keyword evidence="3" id="KW-0723">Serine/threonine-protein kinase</keyword>
<protein>
    <recommendedName>
        <fullName evidence="2">non-specific serine/threonine protein kinase</fullName>
        <ecNumber evidence="2">2.7.11.1</ecNumber>
    </recommendedName>
</protein>
<dbReference type="InterPro" id="IPR000719">
    <property type="entry name" value="Prot_kinase_dom"/>
</dbReference>
<dbReference type="InterPro" id="IPR013783">
    <property type="entry name" value="Ig-like_fold"/>
</dbReference>
<evidence type="ECO:0000256" key="2">
    <source>
        <dbReference type="ARBA" id="ARBA00012513"/>
    </source>
</evidence>
<feature type="domain" description="Protein kinase" evidence="16">
    <location>
        <begin position="635"/>
        <end position="990"/>
    </location>
</feature>
<evidence type="ECO:0000256" key="6">
    <source>
        <dbReference type="ARBA" id="ARBA00022737"/>
    </source>
</evidence>
<feature type="binding site" evidence="13">
    <location>
        <position position="662"/>
    </location>
    <ligand>
        <name>ATP</name>
        <dbReference type="ChEBI" id="CHEBI:30616"/>
    </ligand>
</feature>
<evidence type="ECO:0000256" key="13">
    <source>
        <dbReference type="PROSITE-ProRule" id="PRU10141"/>
    </source>
</evidence>
<comment type="catalytic activity">
    <reaction evidence="11">
        <text>L-threonyl-[protein] + ATP = O-phospho-L-threonyl-[protein] + ADP + H(+)</text>
        <dbReference type="Rhea" id="RHEA:46608"/>
        <dbReference type="Rhea" id="RHEA-COMP:11060"/>
        <dbReference type="Rhea" id="RHEA-COMP:11605"/>
        <dbReference type="ChEBI" id="CHEBI:15378"/>
        <dbReference type="ChEBI" id="CHEBI:30013"/>
        <dbReference type="ChEBI" id="CHEBI:30616"/>
        <dbReference type="ChEBI" id="CHEBI:61977"/>
        <dbReference type="ChEBI" id="CHEBI:456216"/>
        <dbReference type="EC" id="2.7.11.1"/>
    </reaction>
</comment>
<evidence type="ECO:0000259" key="17">
    <source>
        <dbReference type="PROSITE" id="PS50202"/>
    </source>
</evidence>
<sequence>MSTGKAPALYHVRARSLTSKLLDLDSSPACPSPPPFRSRSHASVPFLWEDAPGKPKLRAPRPTALLLPSASPAPVLADGGATAARVAGGHEDGAPAHARPVLLKLKLPPRLQAAEHPLSSPKTVLQGPYFGGGGNKPPRPLRRIARTASCQMNLRAGGGLFVWRKGAATATASAGSKEGGHCQLYAVAPDASCCSPAASSASSSSSSSMSYFFDDHSRRQADGREDSEDGEAGADGGKGSVRITRFRRNRSLPTMSRSHLWKKDARNFTVTSPEATRTNPELGGGVRPLAPHILSSAVVEMILCRAATGVLGAMIYVSICMFMEYMLFKNARDNIMFLEAELEAMQAFVLKMSKVEELHERDKYWMKKMQKLSHDIDYSISVFMLLGFRYDKNVKPKGFESLIIGTGNLLIFIRLRSMILREVNNLVDRVIELGQRHGRYKVDYNISKATIRYLQSSFTERAGRLLVKLLTLLLEEYKLFKSACDKIVFLKPEVETMNAFLLKMSQVQEPDEQDKYWMKEMQKLSHDIQDSVNDFMLCVYDNPTKPKGFKGFIIRATNLLKYIKTRRGILKKVNNLQALVIKVWQRHARYKVDYKIAKASNSRLMEHDVLEHILDGTKEPTNLPFELLKSITRNFSENREIGRGGFGIVYKGVLPNEIVAVKRIFSHHTIDEKIFYREVNSLLNVNHENVVRFLGYCASTEHSAMKIEGSREYIYAEIRERLLCFEHIGNGSLHEYITDELRGLDWNRRYQIIKQICDGLLYLHKEKHIFHMDLKPDNILLDNHMVAKIADFGLSRLDEKSQTMDANRCVTLGYCCPEYLLGGKMSVRSDIYSLGVIIIELVTGCKDIPENSNIRPHWDDDMLGIEPLKLHFHFEPNKQISCLLQLANDTTTSIAFSIQSVSPMPYCIQPNKGIVPPLSSCAVDITLQSQSKPLKDMQHLGEFVVRSTKVADGVTTEEITSDMFSKVSGEVVDEVNVDVVFDMPLLLEEA</sequence>
<dbReference type="Gene3D" id="1.10.510.10">
    <property type="entry name" value="Transferase(Phosphotransferase) domain 1"/>
    <property type="match status" value="1"/>
</dbReference>
<feature type="region of interest" description="Disordered" evidence="14">
    <location>
        <begin position="218"/>
        <end position="245"/>
    </location>
</feature>
<keyword evidence="10 13" id="KW-0067">ATP-binding</keyword>
<keyword evidence="8" id="KW-0418">Kinase</keyword>
<comment type="catalytic activity">
    <reaction evidence="12">
        <text>L-seryl-[protein] + ATP = O-phospho-L-seryl-[protein] + ADP + H(+)</text>
        <dbReference type="Rhea" id="RHEA:17989"/>
        <dbReference type="Rhea" id="RHEA-COMP:9863"/>
        <dbReference type="Rhea" id="RHEA-COMP:11604"/>
        <dbReference type="ChEBI" id="CHEBI:15378"/>
        <dbReference type="ChEBI" id="CHEBI:29999"/>
        <dbReference type="ChEBI" id="CHEBI:30616"/>
        <dbReference type="ChEBI" id="CHEBI:83421"/>
        <dbReference type="ChEBI" id="CHEBI:456216"/>
        <dbReference type="EC" id="2.7.11.1"/>
    </reaction>
</comment>
<dbReference type="PANTHER" id="PTHR45707:SF79">
    <property type="entry name" value="PROTEIN KINASE DOMAIN-CONTAINING PROTEIN"/>
    <property type="match status" value="1"/>
</dbReference>
<dbReference type="InterPro" id="IPR041118">
    <property type="entry name" value="Rx_N"/>
</dbReference>
<dbReference type="SUPFAM" id="SSF56112">
    <property type="entry name" value="Protein kinase-like (PK-like)"/>
    <property type="match status" value="1"/>
</dbReference>
<dbReference type="PROSITE" id="PS50202">
    <property type="entry name" value="MSP"/>
    <property type="match status" value="1"/>
</dbReference>
<dbReference type="PROSITE" id="PS50011">
    <property type="entry name" value="PROTEIN_KINASE_DOM"/>
    <property type="match status" value="1"/>
</dbReference>
<dbReference type="SUPFAM" id="SSF49354">
    <property type="entry name" value="PapD-like"/>
    <property type="match status" value="1"/>
</dbReference>
<evidence type="ECO:0000256" key="8">
    <source>
        <dbReference type="ARBA" id="ARBA00022777"/>
    </source>
</evidence>
<name>A0A080YU78_WHEAT</name>
<dbReference type="InterPro" id="IPR008962">
    <property type="entry name" value="PapD-like_sf"/>
</dbReference>
<dbReference type="EMBL" id="HG670306">
    <property type="protein sequence ID" value="CDM86939.1"/>
    <property type="molecule type" value="Genomic_DNA"/>
</dbReference>
<dbReference type="PANTHER" id="PTHR45707">
    <property type="entry name" value="C2 CALCIUM/LIPID-BINDING PLANT PHOSPHORIBOSYLTRANSFERASE FAMILY PROTEIN"/>
    <property type="match status" value="1"/>
</dbReference>
<keyword evidence="6" id="KW-0677">Repeat</keyword>
<comment type="similarity">
    <text evidence="1">Belongs to the disease resistance NB-LRR family.</text>
</comment>
<dbReference type="PROSITE" id="PS00107">
    <property type="entry name" value="PROTEIN_KINASE_ATP"/>
    <property type="match status" value="1"/>
</dbReference>
<dbReference type="InterPro" id="IPR000535">
    <property type="entry name" value="MSP_dom"/>
</dbReference>
<dbReference type="GO" id="GO:0005524">
    <property type="term" value="F:ATP binding"/>
    <property type="evidence" value="ECO:0007669"/>
    <property type="project" value="UniProtKB-UniRule"/>
</dbReference>
<evidence type="ECO:0000313" key="18">
    <source>
        <dbReference type="EMBL" id="CDM86939.1"/>
    </source>
</evidence>
<keyword evidence="5" id="KW-0808">Transferase</keyword>
<dbReference type="Gene3D" id="3.30.200.20">
    <property type="entry name" value="Phosphorylase Kinase, domain 1"/>
    <property type="match status" value="1"/>
</dbReference>
<evidence type="ECO:0000256" key="11">
    <source>
        <dbReference type="ARBA" id="ARBA00047899"/>
    </source>
</evidence>
<keyword evidence="7 13" id="KW-0547">Nucleotide-binding</keyword>
<evidence type="ECO:0000256" key="1">
    <source>
        <dbReference type="ARBA" id="ARBA00008894"/>
    </source>
</evidence>
<dbReference type="SMART" id="SM00220">
    <property type="entry name" value="S_TKc"/>
    <property type="match status" value="1"/>
</dbReference>
<accession>A0A080YU78</accession>
<feature type="transmembrane region" description="Helical" evidence="15">
    <location>
        <begin position="306"/>
        <end position="328"/>
    </location>
</feature>
<dbReference type="InterPro" id="IPR017441">
    <property type="entry name" value="Protein_kinase_ATP_BS"/>
</dbReference>
<evidence type="ECO:0000256" key="3">
    <source>
        <dbReference type="ARBA" id="ARBA00022527"/>
    </source>
</evidence>
<dbReference type="InterPro" id="IPR011009">
    <property type="entry name" value="Kinase-like_dom_sf"/>
</dbReference>
<dbReference type="ExpressionAtlas" id="A0A080YU78">
    <property type="expression patterns" value="baseline and differential"/>
</dbReference>
<dbReference type="EC" id="2.7.11.1" evidence="2"/>
<dbReference type="AlphaFoldDB" id="A0A080YU78"/>
<reference evidence="18" key="1">
    <citation type="journal article" date="2014" name="Science">
        <title>Structural and functional partitioning of bread wheat chromosome 3B.</title>
        <authorList>
            <person name="Choulet F."/>
            <person name="Alberti A."/>
            <person name="Theil S."/>
            <person name="Glover N."/>
            <person name="Barbe V."/>
            <person name="Daron J."/>
            <person name="Pingault L."/>
            <person name="Sourdille P."/>
            <person name="Couloux A."/>
            <person name="Paux E."/>
            <person name="Leroy P."/>
            <person name="Mangenot S."/>
            <person name="Guilhot N."/>
            <person name="Le Gouis J."/>
            <person name="Balfourier F."/>
            <person name="Alaux M."/>
            <person name="Jamilloux V."/>
            <person name="Poulain J."/>
            <person name="Durand C."/>
            <person name="Bellec A."/>
            <person name="Gaspin C."/>
            <person name="Safar J."/>
            <person name="Dolezel J."/>
            <person name="Rogers J."/>
            <person name="Vandepoele K."/>
            <person name="Aury J.M."/>
            <person name="Mayer K."/>
            <person name="Berges H."/>
            <person name="Quesneville H."/>
            <person name="Wincker P."/>
            <person name="Feuillet C."/>
        </authorList>
    </citation>
    <scope>NUCLEOTIDE SEQUENCE</scope>
</reference>
<evidence type="ECO:0000256" key="7">
    <source>
        <dbReference type="ARBA" id="ARBA00022741"/>
    </source>
</evidence>
<feature type="transmembrane region" description="Helical" evidence="15">
    <location>
        <begin position="402"/>
        <end position="419"/>
    </location>
</feature>
<keyword evidence="15" id="KW-0812">Transmembrane</keyword>